<evidence type="ECO:0000313" key="6">
    <source>
        <dbReference type="Proteomes" id="UP000550309"/>
    </source>
</evidence>
<dbReference type="GO" id="GO:0033389">
    <property type="term" value="P:putrescine biosynthetic process from arginine, via agmatine"/>
    <property type="evidence" value="ECO:0007669"/>
    <property type="project" value="TreeGrafter"/>
</dbReference>
<name>A0A7K5ZP09_ONYCO</name>
<keyword evidence="2" id="KW-0479">Metal-binding</keyword>
<organism evidence="5 6">
    <name type="scientific">Onychorhynchus coronatus</name>
    <name type="common">Royal flycatcher</name>
    <dbReference type="NCBI Taxonomy" id="360224"/>
    <lineage>
        <taxon>Eukaryota</taxon>
        <taxon>Metazoa</taxon>
        <taxon>Chordata</taxon>
        <taxon>Craniata</taxon>
        <taxon>Vertebrata</taxon>
        <taxon>Euteleostomi</taxon>
        <taxon>Archelosauria</taxon>
        <taxon>Archosauria</taxon>
        <taxon>Dinosauria</taxon>
        <taxon>Saurischia</taxon>
        <taxon>Theropoda</taxon>
        <taxon>Coelurosauria</taxon>
        <taxon>Aves</taxon>
        <taxon>Neognathae</taxon>
        <taxon>Neoaves</taxon>
        <taxon>Telluraves</taxon>
        <taxon>Australaves</taxon>
        <taxon>Passeriformes</taxon>
        <taxon>Tyrannidae</taxon>
        <taxon>Onychorhynchus</taxon>
    </lineage>
</organism>
<dbReference type="GO" id="GO:0008783">
    <property type="term" value="F:agmatinase activity"/>
    <property type="evidence" value="ECO:0007669"/>
    <property type="project" value="TreeGrafter"/>
</dbReference>
<dbReference type="PANTHER" id="PTHR11358:SF26">
    <property type="entry name" value="GUANIDINO ACID HYDROLASE, MITOCHONDRIAL"/>
    <property type="match status" value="1"/>
</dbReference>
<comment type="similarity">
    <text evidence="1">Belongs to the arginase family. Agmatinase subfamily.</text>
</comment>
<dbReference type="PROSITE" id="PS51409">
    <property type="entry name" value="ARGINASE_2"/>
    <property type="match status" value="1"/>
</dbReference>
<evidence type="ECO:0000256" key="4">
    <source>
        <dbReference type="RuleBase" id="RU003684"/>
    </source>
</evidence>
<protein>
    <submittedName>
        <fullName evidence="5">SPEB protein</fullName>
    </submittedName>
</protein>
<dbReference type="InterPro" id="IPR023696">
    <property type="entry name" value="Ureohydrolase_dom_sf"/>
</dbReference>
<dbReference type="PROSITE" id="PS01053">
    <property type="entry name" value="ARGINASE_1"/>
    <property type="match status" value="1"/>
</dbReference>
<dbReference type="InterPro" id="IPR006035">
    <property type="entry name" value="Ureohydrolase"/>
</dbReference>
<accession>A0A7K5ZP09</accession>
<dbReference type="SUPFAM" id="SSF52768">
    <property type="entry name" value="Arginase/deacetylase"/>
    <property type="match status" value="2"/>
</dbReference>
<proteinExistence type="inferred from homology"/>
<reference evidence="5 6" key="1">
    <citation type="submission" date="2019-09" db="EMBL/GenBank/DDBJ databases">
        <title>Bird 10,000 Genomes (B10K) Project - Family phase.</title>
        <authorList>
            <person name="Zhang G."/>
        </authorList>
    </citation>
    <scope>NUCLEOTIDE SEQUENCE [LARGE SCALE GENOMIC DNA]</scope>
    <source>
        <strain evidence="5">B10K-DU-028-75</strain>
        <tissue evidence="5">Mixed tissue sample</tissue>
    </source>
</reference>
<dbReference type="Gene3D" id="3.40.800.10">
    <property type="entry name" value="Ureohydrolase domain"/>
    <property type="match status" value="2"/>
</dbReference>
<dbReference type="PANTHER" id="PTHR11358">
    <property type="entry name" value="ARGINASE/AGMATINASE"/>
    <property type="match status" value="1"/>
</dbReference>
<evidence type="ECO:0000256" key="2">
    <source>
        <dbReference type="ARBA" id="ARBA00022723"/>
    </source>
</evidence>
<comment type="caution">
    <text evidence="5">The sequence shown here is derived from an EMBL/GenBank/DDBJ whole genome shotgun (WGS) entry which is preliminary data.</text>
</comment>
<dbReference type="GO" id="GO:0046872">
    <property type="term" value="F:metal ion binding"/>
    <property type="evidence" value="ECO:0007669"/>
    <property type="project" value="UniProtKB-KW"/>
</dbReference>
<dbReference type="Pfam" id="PF00491">
    <property type="entry name" value="Arginase"/>
    <property type="match status" value="2"/>
</dbReference>
<keyword evidence="3 4" id="KW-0378">Hydrolase</keyword>
<keyword evidence="6" id="KW-1185">Reference proteome</keyword>
<feature type="non-terminal residue" evidence="5">
    <location>
        <position position="280"/>
    </location>
</feature>
<dbReference type="InterPro" id="IPR020855">
    <property type="entry name" value="Ureohydrolase_Mn_BS"/>
</dbReference>
<feature type="non-terminal residue" evidence="5">
    <location>
        <position position="1"/>
    </location>
</feature>
<dbReference type="OrthoDB" id="9992747at2759"/>
<sequence length="280" mass="29645">LIPGSKAPCRWGSQFNVPPSALPVARPAGVCSMMRLPVQASAQGLDAAFVGVPLDTGTSNRPGARFGPRQIRAESAMVRRYNGSTGAAPFDSLRVADIGDVNVNLCNLPDSCRLIRESYQEIVASGCVPLTLGKDHVSPCSAKLLLLLPPVIQLKCSRVMQPSPAWNTGFRVVPAEECWMKSLEPLMGEVRAQMGDKPVYISFDIDGLDPAYAPGTGTPEIAGLTPAQALEIIRGCEGLNIVGCDLVEVAPMYDVSGNTALLGANLLFEMLCVLPGARTL</sequence>
<gene>
    <name evidence="5" type="primary">Agmat</name>
    <name evidence="5" type="ORF">ONYCOR_R00330</name>
</gene>
<evidence type="ECO:0000256" key="3">
    <source>
        <dbReference type="ARBA" id="ARBA00022801"/>
    </source>
</evidence>
<evidence type="ECO:0000313" key="5">
    <source>
        <dbReference type="EMBL" id="NWU79470.1"/>
    </source>
</evidence>
<evidence type="ECO:0000256" key="1">
    <source>
        <dbReference type="ARBA" id="ARBA00009227"/>
    </source>
</evidence>
<dbReference type="AlphaFoldDB" id="A0A7K5ZP09"/>
<dbReference type="Proteomes" id="UP000550309">
    <property type="component" value="Unassembled WGS sequence"/>
</dbReference>
<dbReference type="PIRSF" id="PIRSF036979">
    <property type="entry name" value="Arginase"/>
    <property type="match status" value="1"/>
</dbReference>
<dbReference type="EMBL" id="VZRK01000086">
    <property type="protein sequence ID" value="NWU79470.1"/>
    <property type="molecule type" value="Genomic_DNA"/>
</dbReference>